<keyword evidence="5" id="KW-0346">Stress response</keyword>
<proteinExistence type="inferred from homology"/>
<name>A0A9K3HW51_HELAN</name>
<evidence type="ECO:0000256" key="2">
    <source>
        <dbReference type="ARBA" id="ARBA00022741"/>
    </source>
</evidence>
<dbReference type="GO" id="GO:0140662">
    <property type="term" value="F:ATP-dependent protein folding chaperone"/>
    <property type="evidence" value="ECO:0007669"/>
    <property type="project" value="InterPro"/>
</dbReference>
<feature type="chain" id="PRO_5039929495" evidence="4">
    <location>
        <begin position="28"/>
        <end position="261"/>
    </location>
</feature>
<evidence type="ECO:0000256" key="3">
    <source>
        <dbReference type="ARBA" id="ARBA00022840"/>
    </source>
</evidence>
<feature type="signal peptide" evidence="4">
    <location>
        <begin position="1"/>
        <end position="27"/>
    </location>
</feature>
<keyword evidence="2" id="KW-0547">Nucleotide-binding</keyword>
<evidence type="ECO:0000256" key="4">
    <source>
        <dbReference type="SAM" id="SignalP"/>
    </source>
</evidence>
<gene>
    <name evidence="5" type="ORF">HanXRQr2_Chr10g0430241</name>
</gene>
<keyword evidence="4" id="KW-0732">Signal</keyword>
<dbReference type="Proteomes" id="UP000215914">
    <property type="component" value="Unassembled WGS sequence"/>
</dbReference>
<comment type="caution">
    <text evidence="5">The sequence shown here is derived from an EMBL/GenBank/DDBJ whole genome shotgun (WGS) entry which is preliminary data.</text>
</comment>
<dbReference type="SUPFAM" id="SSF53067">
    <property type="entry name" value="Actin-like ATPase domain"/>
    <property type="match status" value="2"/>
</dbReference>
<dbReference type="PROSITE" id="PS00297">
    <property type="entry name" value="HSP70_1"/>
    <property type="match status" value="1"/>
</dbReference>
<dbReference type="Pfam" id="PF00012">
    <property type="entry name" value="HSP70"/>
    <property type="match status" value="2"/>
</dbReference>
<reference evidence="5" key="1">
    <citation type="journal article" date="2017" name="Nature">
        <title>The sunflower genome provides insights into oil metabolism, flowering and Asterid evolution.</title>
        <authorList>
            <person name="Badouin H."/>
            <person name="Gouzy J."/>
            <person name="Grassa C.J."/>
            <person name="Murat F."/>
            <person name="Staton S.E."/>
            <person name="Cottret L."/>
            <person name="Lelandais-Briere C."/>
            <person name="Owens G.L."/>
            <person name="Carrere S."/>
            <person name="Mayjonade B."/>
            <person name="Legrand L."/>
            <person name="Gill N."/>
            <person name="Kane N.C."/>
            <person name="Bowers J.E."/>
            <person name="Hubner S."/>
            <person name="Bellec A."/>
            <person name="Berard A."/>
            <person name="Berges H."/>
            <person name="Blanchet N."/>
            <person name="Boniface M.C."/>
            <person name="Brunel D."/>
            <person name="Catrice O."/>
            <person name="Chaidir N."/>
            <person name="Claudel C."/>
            <person name="Donnadieu C."/>
            <person name="Faraut T."/>
            <person name="Fievet G."/>
            <person name="Helmstetter N."/>
            <person name="King M."/>
            <person name="Knapp S.J."/>
            <person name="Lai Z."/>
            <person name="Le Paslier M.C."/>
            <person name="Lippi Y."/>
            <person name="Lorenzon L."/>
            <person name="Mandel J.R."/>
            <person name="Marage G."/>
            <person name="Marchand G."/>
            <person name="Marquand E."/>
            <person name="Bret-Mestries E."/>
            <person name="Morien E."/>
            <person name="Nambeesan S."/>
            <person name="Nguyen T."/>
            <person name="Pegot-Espagnet P."/>
            <person name="Pouilly N."/>
            <person name="Raftis F."/>
            <person name="Sallet E."/>
            <person name="Schiex T."/>
            <person name="Thomas J."/>
            <person name="Vandecasteele C."/>
            <person name="Vares D."/>
            <person name="Vear F."/>
            <person name="Vautrin S."/>
            <person name="Crespi M."/>
            <person name="Mangin B."/>
            <person name="Burke J.M."/>
            <person name="Salse J."/>
            <person name="Munos S."/>
            <person name="Vincourt P."/>
            <person name="Rieseberg L.H."/>
            <person name="Langlade N.B."/>
        </authorList>
    </citation>
    <scope>NUCLEOTIDE SEQUENCE</scope>
    <source>
        <tissue evidence="5">Leaves</tissue>
    </source>
</reference>
<keyword evidence="6" id="KW-1185">Reference proteome</keyword>
<sequence length="261" mass="28851">MTLTHIQHHHIRLLFGLWICFNSAAHGFFSGSKMSQKVKVAAIGIDLGTTYSCAAVWFDRKKRVEVIPNEQGNNITPSCVAFNDTDLLVGEGAKNQIARSSTNTVVLSGADSMILKLVEKDMESWPFKIVEGPERSQLLYEGIDFSIKISRAKFEELNSSYFEKCIELVEKCLFDGEIEKMNVDEVVVVGGSTRIPKVQRLVEEFFDGKTICKSMNGDEAVAFGAAILAAKLSGNNDNVVWDTVLQDVTPLSLGIEVDNDH</sequence>
<dbReference type="FunFam" id="3.30.420.40:FF:000028">
    <property type="entry name" value="heat shock 70 kDa protein-like"/>
    <property type="match status" value="1"/>
</dbReference>
<protein>
    <submittedName>
        <fullName evidence="5">Heat shock protein 70 family</fullName>
    </submittedName>
</protein>
<dbReference type="Gene3D" id="3.90.640.10">
    <property type="entry name" value="Actin, Chain A, domain 4"/>
    <property type="match status" value="1"/>
</dbReference>
<dbReference type="EMBL" id="MNCJ02000325">
    <property type="protein sequence ID" value="KAF5785578.1"/>
    <property type="molecule type" value="Genomic_DNA"/>
</dbReference>
<keyword evidence="3" id="KW-0067">ATP-binding</keyword>
<accession>A0A9K3HW51</accession>
<reference evidence="5" key="2">
    <citation type="submission" date="2020-06" db="EMBL/GenBank/DDBJ databases">
        <title>Helianthus annuus Genome sequencing and assembly Release 2.</title>
        <authorList>
            <person name="Gouzy J."/>
            <person name="Langlade N."/>
            <person name="Munos S."/>
        </authorList>
    </citation>
    <scope>NUCLEOTIDE SEQUENCE</scope>
    <source>
        <tissue evidence="5">Leaves</tissue>
    </source>
</reference>
<dbReference type="PROSITE" id="PS01036">
    <property type="entry name" value="HSP70_3"/>
    <property type="match status" value="1"/>
</dbReference>
<organism evidence="5 6">
    <name type="scientific">Helianthus annuus</name>
    <name type="common">Common sunflower</name>
    <dbReference type="NCBI Taxonomy" id="4232"/>
    <lineage>
        <taxon>Eukaryota</taxon>
        <taxon>Viridiplantae</taxon>
        <taxon>Streptophyta</taxon>
        <taxon>Embryophyta</taxon>
        <taxon>Tracheophyta</taxon>
        <taxon>Spermatophyta</taxon>
        <taxon>Magnoliopsida</taxon>
        <taxon>eudicotyledons</taxon>
        <taxon>Gunneridae</taxon>
        <taxon>Pentapetalae</taxon>
        <taxon>asterids</taxon>
        <taxon>campanulids</taxon>
        <taxon>Asterales</taxon>
        <taxon>Asteraceae</taxon>
        <taxon>Asteroideae</taxon>
        <taxon>Heliantheae alliance</taxon>
        <taxon>Heliantheae</taxon>
        <taxon>Helianthus</taxon>
    </lineage>
</organism>
<dbReference type="InterPro" id="IPR018181">
    <property type="entry name" value="Heat_shock_70_CS"/>
</dbReference>
<evidence type="ECO:0000313" key="5">
    <source>
        <dbReference type="EMBL" id="KAF5785578.1"/>
    </source>
</evidence>
<dbReference type="Gene3D" id="3.30.420.40">
    <property type="match status" value="3"/>
</dbReference>
<dbReference type="PRINTS" id="PR00301">
    <property type="entry name" value="HEATSHOCK70"/>
</dbReference>
<dbReference type="GO" id="GO:0005524">
    <property type="term" value="F:ATP binding"/>
    <property type="evidence" value="ECO:0007669"/>
    <property type="project" value="UniProtKB-KW"/>
</dbReference>
<dbReference type="AlphaFoldDB" id="A0A9K3HW51"/>
<evidence type="ECO:0000256" key="1">
    <source>
        <dbReference type="ARBA" id="ARBA00007381"/>
    </source>
</evidence>
<comment type="similarity">
    <text evidence="1">Belongs to the heat shock protein 70 family.</text>
</comment>
<dbReference type="InterPro" id="IPR043129">
    <property type="entry name" value="ATPase_NBD"/>
</dbReference>
<dbReference type="Gramene" id="mRNA:HanXRQr2_Chr10g0430241">
    <property type="protein sequence ID" value="mRNA:HanXRQr2_Chr10g0430241"/>
    <property type="gene ID" value="HanXRQr2_Chr10g0430241"/>
</dbReference>
<dbReference type="InterPro" id="IPR013126">
    <property type="entry name" value="Hsp_70_fam"/>
</dbReference>
<dbReference type="PANTHER" id="PTHR19375">
    <property type="entry name" value="HEAT SHOCK PROTEIN 70KDA"/>
    <property type="match status" value="1"/>
</dbReference>
<evidence type="ECO:0000313" key="6">
    <source>
        <dbReference type="Proteomes" id="UP000215914"/>
    </source>
</evidence>